<dbReference type="SUPFAM" id="SSF49899">
    <property type="entry name" value="Concanavalin A-like lectins/glucanases"/>
    <property type="match status" value="1"/>
</dbReference>
<dbReference type="InterPro" id="IPR014895">
    <property type="entry name" value="Alginate_lyase_2"/>
</dbReference>
<name>A0A1Q2M9M3_9GAMM</name>
<organism evidence="2 3">
    <name type="scientific">Microbulbifer agarilyticus</name>
    <dbReference type="NCBI Taxonomy" id="260552"/>
    <lineage>
        <taxon>Bacteria</taxon>
        <taxon>Pseudomonadati</taxon>
        <taxon>Pseudomonadota</taxon>
        <taxon>Gammaproteobacteria</taxon>
        <taxon>Cellvibrionales</taxon>
        <taxon>Microbulbiferaceae</taxon>
        <taxon>Microbulbifer</taxon>
    </lineage>
</organism>
<proteinExistence type="predicted"/>
<sequence>MINQQSKQKIFHLAAWGSLGILLSACQSGPEQKPAKPTNIEKAAVVVPGSLVDLNNWKITLPMDSNGDGKIDEVGPPNIMRLYEPRFFYGNEKGELVFTAPNKAITTANSTNTRSELRQMIDPVKSKTKAPGNNFVLGSHPKANEYGAIGGRLSATLAVNHVAVEAAHPNKKPAFSVVVGQIHAGKDASILDAGFGYGNEPLKIYYKKWPGHEYGSVFWTYERNLEKDNPNRTDIAYPVWGNTWESAENPGDKGIKLDESFSYTVDVVDNVMQLTFEAANKPRVEYTIDLANNVNAYGEVDPLDNPAGYSGDWFYFKAGAYNQCSSKDQEGMWYAGCAGSGIWKQDHAKGHYAQASFTSIELD</sequence>
<dbReference type="KEGG" id="maga:Mag101_17615"/>
<dbReference type="OrthoDB" id="1113844at2"/>
<keyword evidence="2" id="KW-0456">Lyase</keyword>
<protein>
    <submittedName>
        <fullName evidence="2">Polysaccharide lyase family 7 protein</fullName>
    </submittedName>
</protein>
<dbReference type="Pfam" id="PF08787">
    <property type="entry name" value="Alginate_lyase2"/>
    <property type="match status" value="1"/>
</dbReference>
<dbReference type="PROSITE" id="PS51257">
    <property type="entry name" value="PROKAR_LIPOPROTEIN"/>
    <property type="match status" value="1"/>
</dbReference>
<evidence type="ECO:0000259" key="1">
    <source>
        <dbReference type="Pfam" id="PF08787"/>
    </source>
</evidence>
<feature type="domain" description="Alginate lyase 2" evidence="1">
    <location>
        <begin position="52"/>
        <end position="362"/>
    </location>
</feature>
<dbReference type="EMBL" id="CP019650">
    <property type="protein sequence ID" value="AQQ69248.1"/>
    <property type="molecule type" value="Genomic_DNA"/>
</dbReference>
<accession>A0A1Q2M9M3</accession>
<dbReference type="GO" id="GO:0016829">
    <property type="term" value="F:lyase activity"/>
    <property type="evidence" value="ECO:0007669"/>
    <property type="project" value="UniProtKB-KW"/>
</dbReference>
<dbReference type="STRING" id="260552.Mag101_17615"/>
<dbReference type="Gene3D" id="2.60.120.200">
    <property type="match status" value="1"/>
</dbReference>
<keyword evidence="3" id="KW-1185">Reference proteome</keyword>
<reference evidence="2" key="1">
    <citation type="submission" date="2017-02" db="EMBL/GenBank/DDBJ databases">
        <title>Genome of Microbulbifer agarilyticus GP101.</title>
        <authorList>
            <person name="Jung J."/>
            <person name="Bae S.S."/>
            <person name="Baek K."/>
        </authorList>
    </citation>
    <scope>NUCLEOTIDE SEQUENCE [LARGE SCALE GENOMIC DNA]</scope>
    <source>
        <strain evidence="2">GP101</strain>
    </source>
</reference>
<evidence type="ECO:0000313" key="2">
    <source>
        <dbReference type="EMBL" id="AQQ69248.1"/>
    </source>
</evidence>
<dbReference type="RefSeq" id="WP_077407874.1">
    <property type="nucleotide sequence ID" value="NZ_CP019650.1"/>
</dbReference>
<evidence type="ECO:0000313" key="3">
    <source>
        <dbReference type="Proteomes" id="UP000188219"/>
    </source>
</evidence>
<dbReference type="Proteomes" id="UP000188219">
    <property type="component" value="Chromosome"/>
</dbReference>
<dbReference type="AlphaFoldDB" id="A0A1Q2M9M3"/>
<dbReference type="InterPro" id="IPR013320">
    <property type="entry name" value="ConA-like_dom_sf"/>
</dbReference>
<gene>
    <name evidence="2" type="ORF">Mag101_17615</name>
</gene>
<dbReference type="eggNOG" id="ENOG502Z7WK">
    <property type="taxonomic scope" value="Bacteria"/>
</dbReference>